<name>A0AAW0MCD9_QUESU</name>
<evidence type="ECO:0000313" key="2">
    <source>
        <dbReference type="Proteomes" id="UP000237347"/>
    </source>
</evidence>
<dbReference type="EMBL" id="PKMF04000004">
    <property type="protein sequence ID" value="KAK7860918.1"/>
    <property type="molecule type" value="Genomic_DNA"/>
</dbReference>
<evidence type="ECO:0000313" key="1">
    <source>
        <dbReference type="EMBL" id="KAK7860918.1"/>
    </source>
</evidence>
<keyword evidence="2" id="KW-1185">Reference proteome</keyword>
<reference evidence="1 2" key="1">
    <citation type="journal article" date="2018" name="Sci. Data">
        <title>The draft genome sequence of cork oak.</title>
        <authorList>
            <person name="Ramos A.M."/>
            <person name="Usie A."/>
            <person name="Barbosa P."/>
            <person name="Barros P.M."/>
            <person name="Capote T."/>
            <person name="Chaves I."/>
            <person name="Simoes F."/>
            <person name="Abreu I."/>
            <person name="Carrasquinho I."/>
            <person name="Faro C."/>
            <person name="Guimaraes J.B."/>
            <person name="Mendonca D."/>
            <person name="Nobrega F."/>
            <person name="Rodrigues L."/>
            <person name="Saibo N.J.M."/>
            <person name="Varela M.C."/>
            <person name="Egas C."/>
            <person name="Matos J."/>
            <person name="Miguel C.M."/>
            <person name="Oliveira M.M."/>
            <person name="Ricardo C.P."/>
            <person name="Goncalves S."/>
        </authorList>
    </citation>
    <scope>NUCLEOTIDE SEQUENCE [LARGE SCALE GENOMIC DNA]</scope>
    <source>
        <strain evidence="2">cv. HL8</strain>
    </source>
</reference>
<organism evidence="1 2">
    <name type="scientific">Quercus suber</name>
    <name type="common">Cork oak</name>
    <dbReference type="NCBI Taxonomy" id="58331"/>
    <lineage>
        <taxon>Eukaryota</taxon>
        <taxon>Viridiplantae</taxon>
        <taxon>Streptophyta</taxon>
        <taxon>Embryophyta</taxon>
        <taxon>Tracheophyta</taxon>
        <taxon>Spermatophyta</taxon>
        <taxon>Magnoliopsida</taxon>
        <taxon>eudicotyledons</taxon>
        <taxon>Gunneridae</taxon>
        <taxon>Pentapetalae</taxon>
        <taxon>rosids</taxon>
        <taxon>fabids</taxon>
        <taxon>Fagales</taxon>
        <taxon>Fagaceae</taxon>
        <taxon>Quercus</taxon>
    </lineage>
</organism>
<dbReference type="AlphaFoldDB" id="A0AAW0MCD9"/>
<dbReference type="PANTHER" id="PTHR33491">
    <property type="entry name" value="OSJNBA0016N04.9 PROTEIN"/>
    <property type="match status" value="1"/>
</dbReference>
<dbReference type="Proteomes" id="UP000237347">
    <property type="component" value="Unassembled WGS sequence"/>
</dbReference>
<proteinExistence type="predicted"/>
<gene>
    <name evidence="1" type="primary">WAKL8_5</name>
    <name evidence="1" type="ORF">CFP56_029153</name>
</gene>
<comment type="caution">
    <text evidence="1">The sequence shown here is derived from an EMBL/GenBank/DDBJ whole genome shotgun (WGS) entry which is preliminary data.</text>
</comment>
<dbReference type="GO" id="GO:0016301">
    <property type="term" value="F:kinase activity"/>
    <property type="evidence" value="ECO:0007669"/>
    <property type="project" value="UniProtKB-KW"/>
</dbReference>
<accession>A0AAW0MCD9</accession>
<sequence>MYGLAEEPPISQPGCKDHCGNATIPYPFGIGHSCYMDDCIRVQSSIINSNSNCVNMSIGGCMNIKGSPFVFSDYMNTFVSFGCNNWATVAETNPMVVGCKSHCNISFIYQEQQRHKCLGVYCC</sequence>
<protein>
    <submittedName>
        <fullName evidence="1">Wall-associated receptor kinase-like 8</fullName>
    </submittedName>
</protein>